<feature type="transmembrane region" description="Helical" evidence="6">
    <location>
        <begin position="550"/>
        <end position="573"/>
    </location>
</feature>
<gene>
    <name evidence="8" type="ORF">MAR_023327</name>
</gene>
<comment type="subcellular location">
    <subcellularLocation>
        <location evidence="1">Membrane</location>
        <topology evidence="1">Multi-pass membrane protein</topology>
    </subcellularLocation>
</comment>
<sequence>MIKDLYNQMSFQNTKLTTLALNYTMLKMELSNTVSTNISDNKNISFNDSDTVTLKIHWVLGNESLSKAQFLQAENEQCYPIDFSYKFNRDTRAKEIWALVVLLFVYGLIIFDRPTLETIISWLDVETLSLLFGMMIIVAIFSETGFFDFCALQAYKLAKGQVWPLITLLCAFSAIVSAFLDNVTTILLLTPVTIRLCEVLNLDPKKILIAEVLFSNIGGSATAIGDPPNVIIVSHKDVKNSPEGIHFATFSGHMTVGIVFVSIVSYGLLRFIYRNMQDLENKDSIEVAELRHEIEMWRRAAMRIVAISREEKIMQAIFLQRVAELENQQVKALYKIKRKKHKNFKEMTAELEKKYKITNFVLLFKSGLVLFLVILLFFIYSFISGLYIGLGWIAILGAIMLMVLADMQELETILHKVEWSTLIFFAALFSLMEALNELGLIRWIGDGVQNVISGVEPDNRLLVALLLIIWVSAIASSFIDNIPFTTAMIPILIQLNKEAELPLLPLVLALAFGACLGGNGTLIGASANVVSAGIAEQHGYGFSFGDFFRVGFPMMIVTNIVATVYLLICHVAFKWHDDVQQKYKTTN</sequence>
<protein>
    <submittedName>
        <fullName evidence="8">p-like protein</fullName>
    </submittedName>
</protein>
<evidence type="ECO:0000259" key="7">
    <source>
        <dbReference type="Pfam" id="PF03600"/>
    </source>
</evidence>
<dbReference type="PANTHER" id="PTHR43568:SF1">
    <property type="entry name" value="P PROTEIN"/>
    <property type="match status" value="1"/>
</dbReference>
<organism evidence="8 9">
    <name type="scientific">Mya arenaria</name>
    <name type="common">Soft-shell clam</name>
    <dbReference type="NCBI Taxonomy" id="6604"/>
    <lineage>
        <taxon>Eukaryota</taxon>
        <taxon>Metazoa</taxon>
        <taxon>Spiralia</taxon>
        <taxon>Lophotrochozoa</taxon>
        <taxon>Mollusca</taxon>
        <taxon>Bivalvia</taxon>
        <taxon>Autobranchia</taxon>
        <taxon>Heteroconchia</taxon>
        <taxon>Euheterodonta</taxon>
        <taxon>Imparidentia</taxon>
        <taxon>Neoheterodontei</taxon>
        <taxon>Myida</taxon>
        <taxon>Myoidea</taxon>
        <taxon>Myidae</taxon>
        <taxon>Mya</taxon>
    </lineage>
</organism>
<feature type="transmembrane region" description="Helical" evidence="6">
    <location>
        <begin position="162"/>
        <end position="180"/>
    </location>
</feature>
<keyword evidence="3 6" id="KW-0812">Transmembrane</keyword>
<evidence type="ECO:0000313" key="9">
    <source>
        <dbReference type="Proteomes" id="UP001164746"/>
    </source>
</evidence>
<feature type="domain" description="Citrate transporter-like" evidence="7">
    <location>
        <begin position="99"/>
        <end position="497"/>
    </location>
</feature>
<evidence type="ECO:0000313" key="8">
    <source>
        <dbReference type="EMBL" id="WAQ98954.1"/>
    </source>
</evidence>
<evidence type="ECO:0000256" key="3">
    <source>
        <dbReference type="ARBA" id="ARBA00022692"/>
    </source>
</evidence>
<dbReference type="InterPro" id="IPR004680">
    <property type="entry name" value="Cit_transptr-like_dom"/>
</dbReference>
<evidence type="ECO:0000256" key="1">
    <source>
        <dbReference type="ARBA" id="ARBA00004141"/>
    </source>
</evidence>
<evidence type="ECO:0000256" key="4">
    <source>
        <dbReference type="ARBA" id="ARBA00022989"/>
    </source>
</evidence>
<feature type="transmembrane region" description="Helical" evidence="6">
    <location>
        <begin position="360"/>
        <end position="380"/>
    </location>
</feature>
<evidence type="ECO:0000256" key="5">
    <source>
        <dbReference type="ARBA" id="ARBA00023136"/>
    </source>
</evidence>
<feature type="transmembrane region" description="Helical" evidence="6">
    <location>
        <begin position="96"/>
        <end position="116"/>
    </location>
</feature>
<keyword evidence="5 6" id="KW-0472">Membrane</keyword>
<dbReference type="Pfam" id="PF03600">
    <property type="entry name" value="CitMHS"/>
    <property type="match status" value="1"/>
</dbReference>
<reference evidence="8" key="1">
    <citation type="submission" date="2022-11" db="EMBL/GenBank/DDBJ databases">
        <title>Centuries of genome instability and evolution in soft-shell clam transmissible cancer (bioRxiv).</title>
        <authorList>
            <person name="Hart S.F.M."/>
            <person name="Yonemitsu M.A."/>
            <person name="Giersch R.M."/>
            <person name="Beal B.F."/>
            <person name="Arriagada G."/>
            <person name="Davis B.W."/>
            <person name="Ostrander E.A."/>
            <person name="Goff S.P."/>
            <person name="Metzger M.J."/>
        </authorList>
    </citation>
    <scope>NUCLEOTIDE SEQUENCE</scope>
    <source>
        <strain evidence="8">MELC-2E11</strain>
        <tissue evidence="8">Siphon/mantle</tissue>
    </source>
</reference>
<feature type="transmembrane region" description="Helical" evidence="6">
    <location>
        <begin position="461"/>
        <end position="482"/>
    </location>
</feature>
<proteinExistence type="predicted"/>
<dbReference type="PANTHER" id="PTHR43568">
    <property type="entry name" value="P PROTEIN"/>
    <property type="match status" value="1"/>
</dbReference>
<evidence type="ECO:0000256" key="6">
    <source>
        <dbReference type="SAM" id="Phobius"/>
    </source>
</evidence>
<keyword evidence="2" id="KW-0813">Transport</keyword>
<dbReference type="CDD" id="cd01116">
    <property type="entry name" value="P_permease"/>
    <property type="match status" value="1"/>
</dbReference>
<keyword evidence="4 6" id="KW-1133">Transmembrane helix</keyword>
<name>A0ABY7DMN3_MYAAR</name>
<accession>A0ABY7DMN3</accession>
<dbReference type="EMBL" id="CP111014">
    <property type="protein sequence ID" value="WAQ98954.1"/>
    <property type="molecule type" value="Genomic_DNA"/>
</dbReference>
<feature type="transmembrane region" description="Helical" evidence="6">
    <location>
        <begin position="128"/>
        <end position="150"/>
    </location>
</feature>
<feature type="transmembrane region" description="Helical" evidence="6">
    <location>
        <begin position="245"/>
        <end position="269"/>
    </location>
</feature>
<evidence type="ECO:0000256" key="2">
    <source>
        <dbReference type="ARBA" id="ARBA00022448"/>
    </source>
</evidence>
<feature type="transmembrane region" description="Helical" evidence="6">
    <location>
        <begin position="503"/>
        <end position="530"/>
    </location>
</feature>
<feature type="transmembrane region" description="Helical" evidence="6">
    <location>
        <begin position="417"/>
        <end position="441"/>
    </location>
</feature>
<dbReference type="Proteomes" id="UP001164746">
    <property type="component" value="Chromosome 3"/>
</dbReference>
<feature type="transmembrane region" description="Helical" evidence="6">
    <location>
        <begin position="386"/>
        <end position="405"/>
    </location>
</feature>
<keyword evidence="9" id="KW-1185">Reference proteome</keyword>
<dbReference type="InterPro" id="IPR051475">
    <property type="entry name" value="Diverse_Ion_Transporter"/>
</dbReference>